<gene>
    <name evidence="1" type="ORF">ACFQDL_22485</name>
</gene>
<organism evidence="1 2">
    <name type="scientific">Marinobacterium aestuariivivens</name>
    <dbReference type="NCBI Taxonomy" id="1698799"/>
    <lineage>
        <taxon>Bacteria</taxon>
        <taxon>Pseudomonadati</taxon>
        <taxon>Pseudomonadota</taxon>
        <taxon>Gammaproteobacteria</taxon>
        <taxon>Oceanospirillales</taxon>
        <taxon>Oceanospirillaceae</taxon>
        <taxon>Marinobacterium</taxon>
    </lineage>
</organism>
<evidence type="ECO:0000313" key="2">
    <source>
        <dbReference type="Proteomes" id="UP001596422"/>
    </source>
</evidence>
<comment type="caution">
    <text evidence="1">The sequence shown here is derived from an EMBL/GenBank/DDBJ whole genome shotgun (WGS) entry which is preliminary data.</text>
</comment>
<dbReference type="RefSeq" id="WP_379910965.1">
    <property type="nucleotide sequence ID" value="NZ_JBHSWE010000001.1"/>
</dbReference>
<dbReference type="EMBL" id="JBHSWE010000001">
    <property type="protein sequence ID" value="MFC6672527.1"/>
    <property type="molecule type" value="Genomic_DNA"/>
</dbReference>
<proteinExistence type="predicted"/>
<protein>
    <submittedName>
        <fullName evidence="1">Uncharacterized protein</fullName>
    </submittedName>
</protein>
<accession>A0ABW2A572</accession>
<name>A0ABW2A572_9GAMM</name>
<evidence type="ECO:0000313" key="1">
    <source>
        <dbReference type="EMBL" id="MFC6672527.1"/>
    </source>
</evidence>
<keyword evidence="2" id="KW-1185">Reference proteome</keyword>
<dbReference type="Proteomes" id="UP001596422">
    <property type="component" value="Unassembled WGS sequence"/>
</dbReference>
<reference evidence="2" key="1">
    <citation type="journal article" date="2019" name="Int. J. Syst. Evol. Microbiol.">
        <title>The Global Catalogue of Microorganisms (GCM) 10K type strain sequencing project: providing services to taxonomists for standard genome sequencing and annotation.</title>
        <authorList>
            <consortium name="The Broad Institute Genomics Platform"/>
            <consortium name="The Broad Institute Genome Sequencing Center for Infectious Disease"/>
            <person name="Wu L."/>
            <person name="Ma J."/>
        </authorList>
    </citation>
    <scope>NUCLEOTIDE SEQUENCE [LARGE SCALE GENOMIC DNA]</scope>
    <source>
        <strain evidence="2">NBRC 111756</strain>
    </source>
</reference>
<sequence>MSGVEKLIRSAGRAYRTFLKLDQDPARELEEGKFWLNLQQQQGFYADIETDSGLTVSEIAEIVFGLEQAAYDHDALKRSETEADTCWERIRGAREIMRMSDPSIRHDIRMRRALFHLGLIGDDNNKGGSMKNHRLMASHYFALRAGDNWLENGELKQLKPHSHAEAEQIIFNTYEIDWRTLKQACKRKGIPLSKDSENFPKA</sequence>